<dbReference type="InterPro" id="IPR007197">
    <property type="entry name" value="rSAM"/>
</dbReference>
<feature type="compositionally biased region" description="Basic and acidic residues" evidence="4">
    <location>
        <begin position="363"/>
        <end position="375"/>
    </location>
</feature>
<evidence type="ECO:0000313" key="7">
    <source>
        <dbReference type="Proteomes" id="UP001235712"/>
    </source>
</evidence>
<gene>
    <name evidence="6" type="ORF">J2S57_000078</name>
</gene>
<dbReference type="PANTHER" id="PTHR43432:SF3">
    <property type="entry name" value="SLR0285 PROTEIN"/>
    <property type="match status" value="1"/>
</dbReference>
<keyword evidence="7" id="KW-1185">Reference proteome</keyword>
<dbReference type="SFLD" id="SFLDS00029">
    <property type="entry name" value="Radical_SAM"/>
    <property type="match status" value="1"/>
</dbReference>
<feature type="domain" description="Radical SAM core" evidence="5">
    <location>
        <begin position="68"/>
        <end position="317"/>
    </location>
</feature>
<dbReference type="Gene3D" id="3.80.30.30">
    <property type="match status" value="1"/>
</dbReference>
<comment type="caution">
    <text evidence="6">The sequence shown here is derived from an EMBL/GenBank/DDBJ whole genome shotgun (WGS) entry which is preliminary data.</text>
</comment>
<evidence type="ECO:0000256" key="2">
    <source>
        <dbReference type="ARBA" id="ARBA00023004"/>
    </source>
</evidence>
<sequence length="459" mass="49406">MRWDSQRVSGDAPGPFGGSGPVAAPALPGLDAPALRGLLRTVTTPEFAGMTFHEVMSRSALNRVPGDSPMPFRWTVNPYRGCSHACVYCFARGTHSYLELDTGTGFDSEIVVKVNLVEVLRRELTRPGWGREHVALGTNTDPYQRAEGRYRLMPGVIRALADSGTPFSILTKGGLLRRDLPLLQEVSADVPVGLGMSIAIWHESLHRSLEPGTPSPRARLEVVRAARDAGLPCGVFLAPVLPWLTDSDEHLDEAIGRLARAGATGVTVVPLHLRPGAREWFFGWLQREHPKLVRRYRELYGKGAYASPDYRRWLAGRVQPLLRRHGITGAETGTPPEAAPDTAPDATPGTAPATTPGAFPDRAPAERRGEGHDLGSIRTRQRRADIEGALEGGQPGGGIRRIGRPAGATPSSGRGERPPGERSRGAGAAGIPGDPESRFPAGSMPDAREDPAREQLRLL</sequence>
<dbReference type="NCBIfam" id="NF038135">
    <property type="entry name" value="rSAM_Rv2578c"/>
    <property type="match status" value="1"/>
</dbReference>
<feature type="compositionally biased region" description="Low complexity" evidence="4">
    <location>
        <begin position="404"/>
        <end position="413"/>
    </location>
</feature>
<evidence type="ECO:0000256" key="1">
    <source>
        <dbReference type="ARBA" id="ARBA00022723"/>
    </source>
</evidence>
<dbReference type="PANTHER" id="PTHR43432">
    <property type="entry name" value="SLR0285 PROTEIN"/>
    <property type="match status" value="1"/>
</dbReference>
<feature type="compositionally biased region" description="Gly residues" evidence="4">
    <location>
        <begin position="390"/>
        <end position="400"/>
    </location>
</feature>
<dbReference type="CDD" id="cd01335">
    <property type="entry name" value="Radical_SAM"/>
    <property type="match status" value="1"/>
</dbReference>
<evidence type="ECO:0000259" key="5">
    <source>
        <dbReference type="PROSITE" id="PS51918"/>
    </source>
</evidence>
<dbReference type="Proteomes" id="UP001235712">
    <property type="component" value="Unassembled WGS sequence"/>
</dbReference>
<organism evidence="6 7">
    <name type="scientific">Kineosporia succinea</name>
    <dbReference type="NCBI Taxonomy" id="84632"/>
    <lineage>
        <taxon>Bacteria</taxon>
        <taxon>Bacillati</taxon>
        <taxon>Actinomycetota</taxon>
        <taxon>Actinomycetes</taxon>
        <taxon>Kineosporiales</taxon>
        <taxon>Kineosporiaceae</taxon>
        <taxon>Kineosporia</taxon>
    </lineage>
</organism>
<protein>
    <submittedName>
        <fullName evidence="6">DNA repair photolyase</fullName>
    </submittedName>
</protein>
<name>A0ABT9NV73_9ACTN</name>
<dbReference type="Pfam" id="PF04055">
    <property type="entry name" value="Radical_SAM"/>
    <property type="match status" value="1"/>
</dbReference>
<dbReference type="SFLD" id="SFLDG01084">
    <property type="entry name" value="Uncharacterised_Radical_SAM_Su"/>
    <property type="match status" value="1"/>
</dbReference>
<dbReference type="InterPro" id="IPR058240">
    <property type="entry name" value="rSAM_sf"/>
</dbReference>
<keyword evidence="3" id="KW-0411">Iron-sulfur</keyword>
<dbReference type="SUPFAM" id="SSF102114">
    <property type="entry name" value="Radical SAM enzymes"/>
    <property type="match status" value="1"/>
</dbReference>
<evidence type="ECO:0000313" key="6">
    <source>
        <dbReference type="EMBL" id="MDP9824329.1"/>
    </source>
</evidence>
<feature type="region of interest" description="Disordered" evidence="4">
    <location>
        <begin position="1"/>
        <end position="23"/>
    </location>
</feature>
<feature type="region of interest" description="Disordered" evidence="4">
    <location>
        <begin position="327"/>
        <end position="459"/>
    </location>
</feature>
<dbReference type="SMART" id="SM00729">
    <property type="entry name" value="Elp3"/>
    <property type="match status" value="1"/>
</dbReference>
<dbReference type="EMBL" id="JAUSQZ010000001">
    <property type="protein sequence ID" value="MDP9824329.1"/>
    <property type="molecule type" value="Genomic_DNA"/>
</dbReference>
<feature type="compositionally biased region" description="Basic and acidic residues" evidence="4">
    <location>
        <begin position="414"/>
        <end position="424"/>
    </location>
</feature>
<dbReference type="PROSITE" id="PS51918">
    <property type="entry name" value="RADICAL_SAM"/>
    <property type="match status" value="1"/>
</dbReference>
<dbReference type="InterPro" id="IPR040086">
    <property type="entry name" value="MJ0683-like"/>
</dbReference>
<feature type="compositionally biased region" description="Basic and acidic residues" evidence="4">
    <location>
        <begin position="446"/>
        <end position="459"/>
    </location>
</feature>
<keyword evidence="2" id="KW-0408">Iron</keyword>
<evidence type="ECO:0000256" key="4">
    <source>
        <dbReference type="SAM" id="MobiDB-lite"/>
    </source>
</evidence>
<reference evidence="6 7" key="1">
    <citation type="submission" date="2023-07" db="EMBL/GenBank/DDBJ databases">
        <title>Sequencing the genomes of 1000 actinobacteria strains.</title>
        <authorList>
            <person name="Klenk H.-P."/>
        </authorList>
    </citation>
    <scope>NUCLEOTIDE SEQUENCE [LARGE SCALE GENOMIC DNA]</scope>
    <source>
        <strain evidence="6 7">DSM 44388</strain>
    </source>
</reference>
<proteinExistence type="predicted"/>
<evidence type="ECO:0000256" key="3">
    <source>
        <dbReference type="ARBA" id="ARBA00023014"/>
    </source>
</evidence>
<accession>A0ABT9NV73</accession>
<dbReference type="InterPro" id="IPR006638">
    <property type="entry name" value="Elp3/MiaA/NifB-like_rSAM"/>
</dbReference>
<keyword evidence="1" id="KW-0479">Metal-binding</keyword>
<feature type="compositionally biased region" description="Low complexity" evidence="4">
    <location>
        <begin position="328"/>
        <end position="358"/>
    </location>
</feature>